<feature type="transmembrane region" description="Helical" evidence="7">
    <location>
        <begin position="6"/>
        <end position="30"/>
    </location>
</feature>
<feature type="transmembrane region" description="Helical" evidence="7">
    <location>
        <begin position="84"/>
        <end position="105"/>
    </location>
</feature>
<evidence type="ECO:0000256" key="3">
    <source>
        <dbReference type="ARBA" id="ARBA00022692"/>
    </source>
</evidence>
<keyword evidence="6" id="KW-0297">G-protein coupled receptor</keyword>
<dbReference type="CDD" id="cd00637">
    <property type="entry name" value="7tm_classA_rhodopsin-like"/>
    <property type="match status" value="1"/>
</dbReference>
<dbReference type="PROSITE" id="PS00237">
    <property type="entry name" value="G_PROTEIN_RECEP_F1_1"/>
    <property type="match status" value="1"/>
</dbReference>
<keyword evidence="5 7" id="KW-0472">Membrane</keyword>
<dbReference type="EMBL" id="CALNXI010000933">
    <property type="protein sequence ID" value="CAH3147605.1"/>
    <property type="molecule type" value="Genomic_DNA"/>
</dbReference>
<gene>
    <name evidence="9" type="ORF">PEVE_00044315</name>
</gene>
<dbReference type="PROSITE" id="PS50262">
    <property type="entry name" value="G_PROTEIN_RECEP_F1_2"/>
    <property type="match status" value="1"/>
</dbReference>
<evidence type="ECO:0000313" key="9">
    <source>
        <dbReference type="EMBL" id="CAH3147605.1"/>
    </source>
</evidence>
<evidence type="ECO:0000256" key="1">
    <source>
        <dbReference type="ARBA" id="ARBA00004651"/>
    </source>
</evidence>
<dbReference type="PRINTS" id="PR00237">
    <property type="entry name" value="GPCRRHODOPSN"/>
</dbReference>
<dbReference type="InterPro" id="IPR000276">
    <property type="entry name" value="GPCR_Rhodpsn"/>
</dbReference>
<feature type="transmembrane region" description="Helical" evidence="7">
    <location>
        <begin position="244"/>
        <end position="265"/>
    </location>
</feature>
<evidence type="ECO:0000256" key="2">
    <source>
        <dbReference type="ARBA" id="ARBA00022475"/>
    </source>
</evidence>
<keyword evidence="3 6" id="KW-0812">Transmembrane</keyword>
<sequence length="295" mass="34048">MDSSLLVNYVFNVFLSYTATMLNIITIRALRKTSSLPKNLKTLLLSLAVSDLGVGFLVHPLYVVSLVMKLKGDPTTIAFFTQKAFHFMGIILGFASFFAVTALTADRFLTLQLHLRYQELVTYKRVVSVVMSIWAISAFFSILDQFYGEIMYFVKGTLSPVLFILSAFFYYKMFLAVRRHRNQIQDLQLQQQEQNVEETTTAAKLRKSMVGTFYVYLVFLAYYLPYMLVNIVRTVKTTSLTDTLSYYALTLVFLNSSLNPLVYCWKMRQIRPAIRDILQNILPITDKEGPWKIER</sequence>
<keyword evidence="4 7" id="KW-1133">Transmembrane helix</keyword>
<evidence type="ECO:0000256" key="4">
    <source>
        <dbReference type="ARBA" id="ARBA00022989"/>
    </source>
</evidence>
<comment type="similarity">
    <text evidence="6">Belongs to the G-protein coupled receptor 1 family.</text>
</comment>
<keyword evidence="6" id="KW-0807">Transducer</keyword>
<evidence type="ECO:0000256" key="6">
    <source>
        <dbReference type="RuleBase" id="RU000688"/>
    </source>
</evidence>
<dbReference type="Proteomes" id="UP001159427">
    <property type="component" value="Unassembled WGS sequence"/>
</dbReference>
<dbReference type="Pfam" id="PF00001">
    <property type="entry name" value="7tm_1"/>
    <property type="match status" value="2"/>
</dbReference>
<name>A0ABN8PSI6_9CNID</name>
<dbReference type="PANTHER" id="PTHR22750">
    <property type="entry name" value="G-PROTEIN COUPLED RECEPTOR"/>
    <property type="match status" value="1"/>
</dbReference>
<reference evidence="9 10" key="1">
    <citation type="submission" date="2022-05" db="EMBL/GenBank/DDBJ databases">
        <authorList>
            <consortium name="Genoscope - CEA"/>
            <person name="William W."/>
        </authorList>
    </citation>
    <scope>NUCLEOTIDE SEQUENCE [LARGE SCALE GENOMIC DNA]</scope>
</reference>
<keyword evidence="10" id="KW-1185">Reference proteome</keyword>
<comment type="caution">
    <text evidence="9">The sequence shown here is derived from an EMBL/GenBank/DDBJ whole genome shotgun (WGS) entry which is preliminary data.</text>
</comment>
<feature type="transmembrane region" description="Helical" evidence="7">
    <location>
        <begin position="213"/>
        <end position="232"/>
    </location>
</feature>
<feature type="transmembrane region" description="Helical" evidence="7">
    <location>
        <begin position="42"/>
        <end position="64"/>
    </location>
</feature>
<accession>A0ABN8PSI6</accession>
<organism evidence="9 10">
    <name type="scientific">Porites evermanni</name>
    <dbReference type="NCBI Taxonomy" id="104178"/>
    <lineage>
        <taxon>Eukaryota</taxon>
        <taxon>Metazoa</taxon>
        <taxon>Cnidaria</taxon>
        <taxon>Anthozoa</taxon>
        <taxon>Hexacorallia</taxon>
        <taxon>Scleractinia</taxon>
        <taxon>Fungiina</taxon>
        <taxon>Poritidae</taxon>
        <taxon>Porites</taxon>
    </lineage>
</organism>
<dbReference type="InterPro" id="IPR017452">
    <property type="entry name" value="GPCR_Rhodpsn_7TM"/>
</dbReference>
<comment type="subcellular location">
    <subcellularLocation>
        <location evidence="1">Cell membrane</location>
        <topology evidence="1">Multi-pass membrane protein</topology>
    </subcellularLocation>
</comment>
<feature type="transmembrane region" description="Helical" evidence="7">
    <location>
        <begin position="126"/>
        <end position="144"/>
    </location>
</feature>
<dbReference type="Gene3D" id="1.20.1070.10">
    <property type="entry name" value="Rhodopsin 7-helix transmembrane proteins"/>
    <property type="match status" value="1"/>
</dbReference>
<evidence type="ECO:0000313" key="10">
    <source>
        <dbReference type="Proteomes" id="UP001159427"/>
    </source>
</evidence>
<evidence type="ECO:0000259" key="8">
    <source>
        <dbReference type="PROSITE" id="PS50262"/>
    </source>
</evidence>
<feature type="transmembrane region" description="Helical" evidence="7">
    <location>
        <begin position="150"/>
        <end position="171"/>
    </location>
</feature>
<proteinExistence type="inferred from homology"/>
<evidence type="ECO:0000256" key="5">
    <source>
        <dbReference type="ARBA" id="ARBA00023136"/>
    </source>
</evidence>
<evidence type="ECO:0000256" key="7">
    <source>
        <dbReference type="SAM" id="Phobius"/>
    </source>
</evidence>
<dbReference type="SUPFAM" id="SSF81321">
    <property type="entry name" value="Family A G protein-coupled receptor-like"/>
    <property type="match status" value="1"/>
</dbReference>
<protein>
    <recommendedName>
        <fullName evidence="8">G-protein coupled receptors family 1 profile domain-containing protein</fullName>
    </recommendedName>
</protein>
<keyword evidence="2" id="KW-1003">Cell membrane</keyword>
<feature type="domain" description="G-protein coupled receptors family 1 profile" evidence="8">
    <location>
        <begin position="22"/>
        <end position="263"/>
    </location>
</feature>
<keyword evidence="6" id="KW-0675">Receptor</keyword>